<dbReference type="CDD" id="cd02947">
    <property type="entry name" value="TRX_family"/>
    <property type="match status" value="1"/>
</dbReference>
<dbReference type="EMBL" id="KV750463">
    <property type="protein sequence ID" value="OCL04656.1"/>
    <property type="molecule type" value="Genomic_DNA"/>
</dbReference>
<evidence type="ECO:0000256" key="1">
    <source>
        <dbReference type="ARBA" id="ARBA00008987"/>
    </source>
</evidence>
<evidence type="ECO:0000256" key="2">
    <source>
        <dbReference type="ARBA" id="ARBA00023157"/>
    </source>
</evidence>
<name>A0A8E2ETQ8_9PEZI</name>
<dbReference type="Gene3D" id="3.40.30.10">
    <property type="entry name" value="Glutaredoxin"/>
    <property type="match status" value="1"/>
</dbReference>
<dbReference type="FunFam" id="3.40.30.10:FF:000245">
    <property type="entry name" value="Thioredoxin"/>
    <property type="match status" value="1"/>
</dbReference>
<gene>
    <name evidence="4" type="ORF">AOQ84DRAFT_433372</name>
</gene>
<dbReference type="PRINTS" id="PR00421">
    <property type="entry name" value="THIOREDOXIN"/>
</dbReference>
<accession>A0A8E2ETQ8</accession>
<sequence>MSKIAHVTSSTHFNTLLSSSTYLVVDFYADWCGPCKAIAPIFQQLATAEAKPGRLQFCKVDVDGQADIAKKYSVTAMPTFLIFKNGSVIDTIRGANPSGLRSAVLKASSDATKGPAKSSAAFGSKGHVLGSAEGPATSARNSGAAWSQSFGGFGGSGLTDTVVRFVALYVTSLLSFDGYHAAEESPFNVRNRR</sequence>
<keyword evidence="5" id="KW-1185">Reference proteome</keyword>
<dbReference type="InterPro" id="IPR036249">
    <property type="entry name" value="Thioredoxin-like_sf"/>
</dbReference>
<reference evidence="4 5" key="1">
    <citation type="journal article" date="2016" name="Nat. Commun.">
        <title>Ectomycorrhizal ecology is imprinted in the genome of the dominant symbiotic fungus Cenococcum geophilum.</title>
        <authorList>
            <consortium name="DOE Joint Genome Institute"/>
            <person name="Peter M."/>
            <person name="Kohler A."/>
            <person name="Ohm R.A."/>
            <person name="Kuo A."/>
            <person name="Krutzmann J."/>
            <person name="Morin E."/>
            <person name="Arend M."/>
            <person name="Barry K.W."/>
            <person name="Binder M."/>
            <person name="Choi C."/>
            <person name="Clum A."/>
            <person name="Copeland A."/>
            <person name="Grisel N."/>
            <person name="Haridas S."/>
            <person name="Kipfer T."/>
            <person name="LaButti K."/>
            <person name="Lindquist E."/>
            <person name="Lipzen A."/>
            <person name="Maire R."/>
            <person name="Meier B."/>
            <person name="Mihaltcheva S."/>
            <person name="Molinier V."/>
            <person name="Murat C."/>
            <person name="Poggeler S."/>
            <person name="Quandt C.A."/>
            <person name="Sperisen C."/>
            <person name="Tritt A."/>
            <person name="Tisserant E."/>
            <person name="Crous P.W."/>
            <person name="Henrissat B."/>
            <person name="Nehls U."/>
            <person name="Egli S."/>
            <person name="Spatafora J.W."/>
            <person name="Grigoriev I.V."/>
            <person name="Martin F.M."/>
        </authorList>
    </citation>
    <scope>NUCLEOTIDE SEQUENCE [LARGE SCALE GENOMIC DNA]</scope>
    <source>
        <strain evidence="4 5">CBS 207.34</strain>
    </source>
</reference>
<dbReference type="PROSITE" id="PS51352">
    <property type="entry name" value="THIOREDOXIN_2"/>
    <property type="match status" value="1"/>
</dbReference>
<keyword evidence="2" id="KW-1015">Disulfide bond</keyword>
<organism evidence="4 5">
    <name type="scientific">Glonium stellatum</name>
    <dbReference type="NCBI Taxonomy" id="574774"/>
    <lineage>
        <taxon>Eukaryota</taxon>
        <taxon>Fungi</taxon>
        <taxon>Dikarya</taxon>
        <taxon>Ascomycota</taxon>
        <taxon>Pezizomycotina</taxon>
        <taxon>Dothideomycetes</taxon>
        <taxon>Pleosporomycetidae</taxon>
        <taxon>Gloniales</taxon>
        <taxon>Gloniaceae</taxon>
        <taxon>Glonium</taxon>
    </lineage>
</organism>
<feature type="domain" description="Thioredoxin" evidence="3">
    <location>
        <begin position="1"/>
        <end position="109"/>
    </location>
</feature>
<dbReference type="InterPro" id="IPR017937">
    <property type="entry name" value="Thioredoxin_CS"/>
</dbReference>
<evidence type="ECO:0000313" key="5">
    <source>
        <dbReference type="Proteomes" id="UP000250140"/>
    </source>
</evidence>
<dbReference type="SUPFAM" id="SSF52833">
    <property type="entry name" value="Thioredoxin-like"/>
    <property type="match status" value="1"/>
</dbReference>
<protein>
    <submittedName>
        <fullName evidence="4">Thioredoxin-domain-containing protein</fullName>
    </submittedName>
</protein>
<dbReference type="Pfam" id="PF00085">
    <property type="entry name" value="Thioredoxin"/>
    <property type="match status" value="1"/>
</dbReference>
<comment type="similarity">
    <text evidence="1">Belongs to the thioredoxin family.</text>
</comment>
<dbReference type="PROSITE" id="PS00194">
    <property type="entry name" value="THIOREDOXIN_1"/>
    <property type="match status" value="1"/>
</dbReference>
<dbReference type="AlphaFoldDB" id="A0A8E2ETQ8"/>
<dbReference type="InterPro" id="IPR013766">
    <property type="entry name" value="Thioredoxin_domain"/>
</dbReference>
<dbReference type="Proteomes" id="UP000250140">
    <property type="component" value="Unassembled WGS sequence"/>
</dbReference>
<evidence type="ECO:0000259" key="3">
    <source>
        <dbReference type="PROSITE" id="PS51352"/>
    </source>
</evidence>
<proteinExistence type="inferred from homology"/>
<evidence type="ECO:0000313" key="4">
    <source>
        <dbReference type="EMBL" id="OCL04656.1"/>
    </source>
</evidence>
<dbReference type="PANTHER" id="PTHR46115">
    <property type="entry name" value="THIOREDOXIN-LIKE PROTEIN 1"/>
    <property type="match status" value="1"/>
</dbReference>
<dbReference type="OrthoDB" id="19690at2759"/>